<gene>
    <name evidence="1" type="ORF">EZV62_026791</name>
</gene>
<proteinExistence type="predicted"/>
<sequence>MNKDQFQELVLGFELTDCRAVKIVMDENSEVGKQVREKHAIQREFLLKQGLEKNSYIDGFVKICMTCCLLRPN</sequence>
<organism evidence="1 2">
    <name type="scientific">Acer yangbiense</name>
    <dbReference type="NCBI Taxonomy" id="1000413"/>
    <lineage>
        <taxon>Eukaryota</taxon>
        <taxon>Viridiplantae</taxon>
        <taxon>Streptophyta</taxon>
        <taxon>Embryophyta</taxon>
        <taxon>Tracheophyta</taxon>
        <taxon>Spermatophyta</taxon>
        <taxon>Magnoliopsida</taxon>
        <taxon>eudicotyledons</taxon>
        <taxon>Gunneridae</taxon>
        <taxon>Pentapetalae</taxon>
        <taxon>rosids</taxon>
        <taxon>malvids</taxon>
        <taxon>Sapindales</taxon>
        <taxon>Sapindaceae</taxon>
        <taxon>Hippocastanoideae</taxon>
        <taxon>Acereae</taxon>
        <taxon>Acer</taxon>
    </lineage>
</organism>
<protein>
    <submittedName>
        <fullName evidence="1">Uncharacterized protein</fullName>
    </submittedName>
</protein>
<name>A0A5C7GSP5_9ROSI</name>
<dbReference type="Proteomes" id="UP000323000">
    <property type="component" value="Chromosome 13"/>
</dbReference>
<dbReference type="OrthoDB" id="5835829at2759"/>
<comment type="caution">
    <text evidence="1">The sequence shown here is derived from an EMBL/GenBank/DDBJ whole genome shotgun (WGS) entry which is preliminary data.</text>
</comment>
<evidence type="ECO:0000313" key="1">
    <source>
        <dbReference type="EMBL" id="TXG47497.1"/>
    </source>
</evidence>
<evidence type="ECO:0000313" key="2">
    <source>
        <dbReference type="Proteomes" id="UP000323000"/>
    </source>
</evidence>
<dbReference type="AlphaFoldDB" id="A0A5C7GSP5"/>
<reference evidence="2" key="1">
    <citation type="journal article" date="2019" name="Gigascience">
        <title>De novo genome assembly of the endangered Acer yangbiense, a plant species with extremely small populations endemic to Yunnan Province, China.</title>
        <authorList>
            <person name="Yang J."/>
            <person name="Wariss H.M."/>
            <person name="Tao L."/>
            <person name="Zhang R."/>
            <person name="Yun Q."/>
            <person name="Hollingsworth P."/>
            <person name="Dao Z."/>
            <person name="Luo G."/>
            <person name="Guo H."/>
            <person name="Ma Y."/>
            <person name="Sun W."/>
        </authorList>
    </citation>
    <scope>NUCLEOTIDE SEQUENCE [LARGE SCALE GENOMIC DNA]</scope>
    <source>
        <strain evidence="2">cv. Malutang</strain>
    </source>
</reference>
<keyword evidence="2" id="KW-1185">Reference proteome</keyword>
<dbReference type="EMBL" id="VAHF01000013">
    <property type="protein sequence ID" value="TXG47497.1"/>
    <property type="molecule type" value="Genomic_DNA"/>
</dbReference>
<accession>A0A5C7GSP5</accession>